<proteinExistence type="predicted"/>
<organism evidence="2 3">
    <name type="scientific">Nitrosospira briensis</name>
    <dbReference type="NCBI Taxonomy" id="35799"/>
    <lineage>
        <taxon>Bacteria</taxon>
        <taxon>Pseudomonadati</taxon>
        <taxon>Pseudomonadota</taxon>
        <taxon>Betaproteobacteria</taxon>
        <taxon>Nitrosomonadales</taxon>
        <taxon>Nitrosomonadaceae</taxon>
        <taxon>Nitrosospira</taxon>
    </lineage>
</organism>
<keyword evidence="1" id="KW-0812">Transmembrane</keyword>
<accession>A0A1I5AAE1</accession>
<evidence type="ECO:0000313" key="3">
    <source>
        <dbReference type="Proteomes" id="UP000183107"/>
    </source>
</evidence>
<evidence type="ECO:0000313" key="2">
    <source>
        <dbReference type="EMBL" id="SFN59373.1"/>
    </source>
</evidence>
<keyword evidence="1" id="KW-0472">Membrane</keyword>
<reference evidence="3" key="1">
    <citation type="submission" date="2016-10" db="EMBL/GenBank/DDBJ databases">
        <authorList>
            <person name="Varghese N."/>
        </authorList>
    </citation>
    <scope>NUCLEOTIDE SEQUENCE [LARGE SCALE GENOMIC DNA]</scope>
    <source>
        <strain evidence="3">Nsp8</strain>
    </source>
</reference>
<feature type="transmembrane region" description="Helical" evidence="1">
    <location>
        <begin position="20"/>
        <end position="38"/>
    </location>
</feature>
<keyword evidence="1" id="KW-1133">Transmembrane helix</keyword>
<dbReference type="Proteomes" id="UP000183107">
    <property type="component" value="Unassembled WGS sequence"/>
</dbReference>
<protein>
    <submittedName>
        <fullName evidence="2">Uncharacterized protein</fullName>
    </submittedName>
</protein>
<dbReference type="EMBL" id="FOVJ01000002">
    <property type="protein sequence ID" value="SFN59373.1"/>
    <property type="molecule type" value="Genomic_DNA"/>
</dbReference>
<sequence>MWVTRDQVTRLIKLKPVDLFRIILGHNGLIVTVLFFFIPRMFESFRNHYSMNSELTESSLLILSIVSASRLATLSC</sequence>
<name>A0A1I5AAE1_9PROT</name>
<keyword evidence="3" id="KW-1185">Reference proteome</keyword>
<gene>
    <name evidence="2" type="ORF">SAMN05216386_1285</name>
</gene>
<evidence type="ECO:0000256" key="1">
    <source>
        <dbReference type="SAM" id="Phobius"/>
    </source>
</evidence>
<dbReference type="AlphaFoldDB" id="A0A1I5AAE1"/>